<evidence type="ECO:0000256" key="1">
    <source>
        <dbReference type="ARBA" id="ARBA00006484"/>
    </source>
</evidence>
<name>A0A561Q0Q7_9HYPH</name>
<gene>
    <name evidence="4" type="ORF">FHW37_11717</name>
</gene>
<evidence type="ECO:0000256" key="3">
    <source>
        <dbReference type="SAM" id="MobiDB-lite"/>
    </source>
</evidence>
<evidence type="ECO:0000256" key="2">
    <source>
        <dbReference type="ARBA" id="ARBA00023002"/>
    </source>
</evidence>
<organism evidence="4 5">
    <name type="scientific">Neorhizobium alkalisoli</name>
    <dbReference type="NCBI Taxonomy" id="528178"/>
    <lineage>
        <taxon>Bacteria</taxon>
        <taxon>Pseudomonadati</taxon>
        <taxon>Pseudomonadota</taxon>
        <taxon>Alphaproteobacteria</taxon>
        <taxon>Hyphomicrobiales</taxon>
        <taxon>Rhizobiaceae</taxon>
        <taxon>Rhizobium/Agrobacterium group</taxon>
        <taxon>Neorhizobium</taxon>
    </lineage>
</organism>
<protein>
    <submittedName>
        <fullName evidence="4">Enoyl-ACP reductase-like protein</fullName>
    </submittedName>
</protein>
<dbReference type="GO" id="GO:0016614">
    <property type="term" value="F:oxidoreductase activity, acting on CH-OH group of donors"/>
    <property type="evidence" value="ECO:0007669"/>
    <property type="project" value="UniProtKB-ARBA"/>
</dbReference>
<dbReference type="InterPro" id="IPR002347">
    <property type="entry name" value="SDR_fam"/>
</dbReference>
<evidence type="ECO:0000313" key="5">
    <source>
        <dbReference type="Proteomes" id="UP000320653"/>
    </source>
</evidence>
<dbReference type="EMBL" id="VIWP01000017">
    <property type="protein sequence ID" value="TWF43929.1"/>
    <property type="molecule type" value="Genomic_DNA"/>
</dbReference>
<comment type="similarity">
    <text evidence="1">Belongs to the short-chain dehydrogenases/reductases (SDR) family.</text>
</comment>
<accession>A0A561Q0Q7</accession>
<dbReference type="SUPFAM" id="SSF51735">
    <property type="entry name" value="NAD(P)-binding Rossmann-fold domains"/>
    <property type="match status" value="1"/>
</dbReference>
<evidence type="ECO:0000313" key="4">
    <source>
        <dbReference type="EMBL" id="TWF43929.1"/>
    </source>
</evidence>
<keyword evidence="5" id="KW-1185">Reference proteome</keyword>
<feature type="region of interest" description="Disordered" evidence="3">
    <location>
        <begin position="1"/>
        <end position="25"/>
    </location>
</feature>
<sequence length="80" mass="8135">MAEDTKSMAKQLGPRGSRANGVAPGPVWTTLQIAGGATMEKLEGFGGDTPMGLPSKPAELASIYVQLADPKAVAPLSPCP</sequence>
<dbReference type="InterPro" id="IPR036291">
    <property type="entry name" value="NAD(P)-bd_dom_sf"/>
</dbReference>
<dbReference type="Gene3D" id="3.40.50.720">
    <property type="entry name" value="NAD(P)-binding Rossmann-like Domain"/>
    <property type="match status" value="1"/>
</dbReference>
<dbReference type="PANTHER" id="PTHR48107:SF16">
    <property type="entry name" value="NADPH-DEPENDENT ALDEHYDE REDUCTASE 1, CHLOROPLASTIC"/>
    <property type="match status" value="1"/>
</dbReference>
<dbReference type="AlphaFoldDB" id="A0A561Q0Q7"/>
<dbReference type="Pfam" id="PF13561">
    <property type="entry name" value="adh_short_C2"/>
    <property type="match status" value="1"/>
</dbReference>
<dbReference type="PANTHER" id="PTHR48107">
    <property type="entry name" value="NADPH-DEPENDENT ALDEHYDE REDUCTASE-LIKE PROTEIN, CHLOROPLASTIC-RELATED"/>
    <property type="match status" value="1"/>
</dbReference>
<keyword evidence="2" id="KW-0560">Oxidoreductase</keyword>
<dbReference type="PRINTS" id="PR00081">
    <property type="entry name" value="GDHRDH"/>
</dbReference>
<dbReference type="Proteomes" id="UP000320653">
    <property type="component" value="Unassembled WGS sequence"/>
</dbReference>
<comment type="caution">
    <text evidence="4">The sequence shown here is derived from an EMBL/GenBank/DDBJ whole genome shotgun (WGS) entry which is preliminary data.</text>
</comment>
<reference evidence="4 5" key="1">
    <citation type="submission" date="2019-06" db="EMBL/GenBank/DDBJ databases">
        <title>Sorghum-associated microbial communities from plants grown in Nebraska, USA.</title>
        <authorList>
            <person name="Schachtman D."/>
        </authorList>
    </citation>
    <scope>NUCLEOTIDE SEQUENCE [LARGE SCALE GENOMIC DNA]</scope>
    <source>
        <strain evidence="4 5">1225</strain>
    </source>
</reference>
<proteinExistence type="inferred from homology"/>